<organism evidence="2 3">
    <name type="scientific">Phytophthora nicotianae P10297</name>
    <dbReference type="NCBI Taxonomy" id="1317064"/>
    <lineage>
        <taxon>Eukaryota</taxon>
        <taxon>Sar</taxon>
        <taxon>Stramenopiles</taxon>
        <taxon>Oomycota</taxon>
        <taxon>Peronosporomycetes</taxon>
        <taxon>Peronosporales</taxon>
        <taxon>Peronosporaceae</taxon>
        <taxon>Phytophthora</taxon>
    </lineage>
</organism>
<evidence type="ECO:0000313" key="2">
    <source>
        <dbReference type="EMBL" id="ETP31812.1"/>
    </source>
</evidence>
<dbReference type="AlphaFoldDB" id="W2YAQ1"/>
<gene>
    <name evidence="2" type="ORF">F442_19358</name>
</gene>
<sequence length="212" mass="24019">MGDTRQEHESPRGEQPSGRCQDGARMQGEDDDDNPELWSKMMIDSSDRDDEQAARYVATVRPAMATVRYVHCGSVVVQDDVNDESADVVKPSDENQGRSEEGANPGQRQVLERTEDMRDSVVTAVTSARRLVRNQKKRERAIARRRSTAPAAENQQIAEEERRRERRGRANEAVRRLEVRGEEHNEEPQYEVEADDGLPTARMTVDGITKMV</sequence>
<evidence type="ECO:0000313" key="3">
    <source>
        <dbReference type="Proteomes" id="UP000018948"/>
    </source>
</evidence>
<dbReference type="OrthoDB" id="115068at2759"/>
<feature type="region of interest" description="Disordered" evidence="1">
    <location>
        <begin position="133"/>
        <end position="212"/>
    </location>
</feature>
<feature type="compositionally biased region" description="Basic and acidic residues" evidence="1">
    <location>
        <begin position="110"/>
        <end position="119"/>
    </location>
</feature>
<feature type="compositionally biased region" description="Basic and acidic residues" evidence="1">
    <location>
        <begin position="90"/>
        <end position="101"/>
    </location>
</feature>
<comment type="caution">
    <text evidence="2">The sequence shown here is derived from an EMBL/GenBank/DDBJ whole genome shotgun (WGS) entry which is preliminary data.</text>
</comment>
<reference evidence="2 3" key="1">
    <citation type="submission" date="2013-11" db="EMBL/GenBank/DDBJ databases">
        <title>The Genome Sequence of Phytophthora parasitica P10297.</title>
        <authorList>
            <consortium name="The Broad Institute Genomics Platform"/>
            <person name="Russ C."/>
            <person name="Tyler B."/>
            <person name="Panabieres F."/>
            <person name="Shan W."/>
            <person name="Tripathy S."/>
            <person name="Grunwald N."/>
            <person name="Machado M."/>
            <person name="Johnson C.S."/>
            <person name="Walker B."/>
            <person name="Young S.K."/>
            <person name="Zeng Q."/>
            <person name="Gargeya S."/>
            <person name="Fitzgerald M."/>
            <person name="Haas B."/>
            <person name="Abouelleil A."/>
            <person name="Allen A.W."/>
            <person name="Alvarado L."/>
            <person name="Arachchi H.M."/>
            <person name="Berlin A.M."/>
            <person name="Chapman S.B."/>
            <person name="Gainer-Dewar J."/>
            <person name="Goldberg J."/>
            <person name="Griggs A."/>
            <person name="Gujja S."/>
            <person name="Hansen M."/>
            <person name="Howarth C."/>
            <person name="Imamovic A."/>
            <person name="Ireland A."/>
            <person name="Larimer J."/>
            <person name="McCowan C."/>
            <person name="Murphy C."/>
            <person name="Pearson M."/>
            <person name="Poon T.W."/>
            <person name="Priest M."/>
            <person name="Roberts A."/>
            <person name="Saif S."/>
            <person name="Shea T."/>
            <person name="Sisk P."/>
            <person name="Sykes S."/>
            <person name="Wortman J."/>
            <person name="Nusbaum C."/>
            <person name="Birren B."/>
        </authorList>
    </citation>
    <scope>NUCLEOTIDE SEQUENCE [LARGE SCALE GENOMIC DNA]</scope>
    <source>
        <strain evidence="2 3">P10297</strain>
    </source>
</reference>
<proteinExistence type="predicted"/>
<dbReference type="Proteomes" id="UP000018948">
    <property type="component" value="Unassembled WGS sequence"/>
</dbReference>
<feature type="compositionally biased region" description="Basic and acidic residues" evidence="1">
    <location>
        <begin position="159"/>
        <end position="187"/>
    </location>
</feature>
<dbReference type="EMBL" id="ANIY01004044">
    <property type="protein sequence ID" value="ETP31812.1"/>
    <property type="molecule type" value="Genomic_DNA"/>
</dbReference>
<feature type="region of interest" description="Disordered" evidence="1">
    <location>
        <begin position="1"/>
        <end position="52"/>
    </location>
</feature>
<feature type="compositionally biased region" description="Basic residues" evidence="1">
    <location>
        <begin position="133"/>
        <end position="147"/>
    </location>
</feature>
<accession>W2YAQ1</accession>
<evidence type="ECO:0000256" key="1">
    <source>
        <dbReference type="SAM" id="MobiDB-lite"/>
    </source>
</evidence>
<feature type="region of interest" description="Disordered" evidence="1">
    <location>
        <begin position="80"/>
        <end position="119"/>
    </location>
</feature>
<feature type="non-terminal residue" evidence="2">
    <location>
        <position position="212"/>
    </location>
</feature>
<protein>
    <submittedName>
        <fullName evidence="2">Uncharacterized protein</fullName>
    </submittedName>
</protein>
<name>W2YAQ1_PHYNI</name>
<feature type="compositionally biased region" description="Basic and acidic residues" evidence="1">
    <location>
        <begin position="1"/>
        <end position="12"/>
    </location>
</feature>